<evidence type="ECO:0000256" key="5">
    <source>
        <dbReference type="SAM" id="SignalP"/>
    </source>
</evidence>
<dbReference type="GO" id="GO:0009055">
    <property type="term" value="F:electron transfer activity"/>
    <property type="evidence" value="ECO:0007669"/>
    <property type="project" value="InterPro"/>
</dbReference>
<dbReference type="Proteomes" id="UP000247763">
    <property type="component" value="Chromosome"/>
</dbReference>
<evidence type="ECO:0000256" key="1">
    <source>
        <dbReference type="ARBA" id="ARBA00022617"/>
    </source>
</evidence>
<dbReference type="RefSeq" id="WP_110450321.1">
    <property type="nucleotide sequence ID" value="NZ_CP029479.1"/>
</dbReference>
<dbReference type="SUPFAM" id="SSF46626">
    <property type="entry name" value="Cytochrome c"/>
    <property type="match status" value="1"/>
</dbReference>
<keyword evidence="5" id="KW-0732">Signal</keyword>
<dbReference type="GO" id="GO:0046872">
    <property type="term" value="F:metal ion binding"/>
    <property type="evidence" value="ECO:0007669"/>
    <property type="project" value="UniProtKB-KW"/>
</dbReference>
<evidence type="ECO:0000313" key="8">
    <source>
        <dbReference type="Proteomes" id="UP000247763"/>
    </source>
</evidence>
<keyword evidence="2 4" id="KW-0479">Metal-binding</keyword>
<evidence type="ECO:0000256" key="4">
    <source>
        <dbReference type="PROSITE-ProRule" id="PRU00433"/>
    </source>
</evidence>
<keyword evidence="3 4" id="KW-0408">Iron</keyword>
<feature type="domain" description="Cytochrome c" evidence="6">
    <location>
        <begin position="29"/>
        <end position="108"/>
    </location>
</feature>
<dbReference type="Gene3D" id="1.10.760.10">
    <property type="entry name" value="Cytochrome c-like domain"/>
    <property type="match status" value="1"/>
</dbReference>
<accession>A0A2Z3I2S5</accession>
<dbReference type="OrthoDB" id="7363829at2"/>
<dbReference type="Pfam" id="PF00034">
    <property type="entry name" value="Cytochrom_C"/>
    <property type="match status" value="1"/>
</dbReference>
<dbReference type="PROSITE" id="PS51007">
    <property type="entry name" value="CYTC"/>
    <property type="match status" value="1"/>
</dbReference>
<sequence>MRPTLLVLAPCAALLLAAGCASTPGGDGPSAARGQLTAEARCGTCHAITGEAEPGKAPSFANLAARYRAHSLRARLTEIDETGHFNMPPLKMGDADVEDIAAWLESLPLP</sequence>
<gene>
    <name evidence="7" type="ORF">HYN04_08245</name>
</gene>
<evidence type="ECO:0000313" key="7">
    <source>
        <dbReference type="EMBL" id="AWM77754.1"/>
    </source>
</evidence>
<dbReference type="InterPro" id="IPR009056">
    <property type="entry name" value="Cyt_c-like_dom"/>
</dbReference>
<evidence type="ECO:0000259" key="6">
    <source>
        <dbReference type="PROSITE" id="PS51007"/>
    </source>
</evidence>
<feature type="signal peptide" evidence="5">
    <location>
        <begin position="1"/>
        <end position="23"/>
    </location>
</feature>
<dbReference type="EMBL" id="CP029479">
    <property type="protein sequence ID" value="AWM77754.1"/>
    <property type="molecule type" value="Genomic_DNA"/>
</dbReference>
<evidence type="ECO:0000256" key="2">
    <source>
        <dbReference type="ARBA" id="ARBA00022723"/>
    </source>
</evidence>
<dbReference type="AlphaFoldDB" id="A0A2Z3I2S5"/>
<keyword evidence="8" id="KW-1185">Reference proteome</keyword>
<protein>
    <recommendedName>
        <fullName evidence="6">Cytochrome c domain-containing protein</fullName>
    </recommendedName>
</protein>
<evidence type="ECO:0000256" key="3">
    <source>
        <dbReference type="ARBA" id="ARBA00023004"/>
    </source>
</evidence>
<organism evidence="7 8">
    <name type="scientific">Phenylobacterium parvum</name>
    <dbReference type="NCBI Taxonomy" id="2201350"/>
    <lineage>
        <taxon>Bacteria</taxon>
        <taxon>Pseudomonadati</taxon>
        <taxon>Pseudomonadota</taxon>
        <taxon>Alphaproteobacteria</taxon>
        <taxon>Caulobacterales</taxon>
        <taxon>Caulobacteraceae</taxon>
        <taxon>Phenylobacterium</taxon>
    </lineage>
</organism>
<feature type="chain" id="PRO_5016410597" description="Cytochrome c domain-containing protein" evidence="5">
    <location>
        <begin position="24"/>
        <end position="110"/>
    </location>
</feature>
<reference evidence="8" key="1">
    <citation type="submission" date="2018-05" db="EMBL/GenBank/DDBJ databases">
        <title>Genome sequencing of Phenylobacterium sp. HYN0004.</title>
        <authorList>
            <person name="Yi H."/>
            <person name="Baek C."/>
        </authorList>
    </citation>
    <scope>NUCLEOTIDE SEQUENCE [LARGE SCALE GENOMIC DNA]</scope>
    <source>
        <strain evidence="8">HYN0004</strain>
    </source>
</reference>
<dbReference type="KEGG" id="phb:HYN04_08245"/>
<keyword evidence="1 4" id="KW-0349">Heme</keyword>
<proteinExistence type="predicted"/>
<dbReference type="InterPro" id="IPR036909">
    <property type="entry name" value="Cyt_c-like_dom_sf"/>
</dbReference>
<dbReference type="PROSITE" id="PS51257">
    <property type="entry name" value="PROKAR_LIPOPROTEIN"/>
    <property type="match status" value="1"/>
</dbReference>
<dbReference type="GO" id="GO:0020037">
    <property type="term" value="F:heme binding"/>
    <property type="evidence" value="ECO:0007669"/>
    <property type="project" value="InterPro"/>
</dbReference>
<name>A0A2Z3I2S5_9CAUL</name>